<evidence type="ECO:0000313" key="3">
    <source>
        <dbReference type="Proteomes" id="UP000053176"/>
    </source>
</evidence>
<dbReference type="AlphaFoldDB" id="A0A101KTK9"/>
<keyword evidence="1" id="KW-0812">Transmembrane</keyword>
<gene>
    <name evidence="2" type="ORF">AU467_20265</name>
</gene>
<comment type="caution">
    <text evidence="2">The sequence shown here is derived from an EMBL/GenBank/DDBJ whole genome shotgun (WGS) entry which is preliminary data.</text>
</comment>
<evidence type="ECO:0000313" key="2">
    <source>
        <dbReference type="EMBL" id="KUM26671.1"/>
    </source>
</evidence>
<dbReference type="EMBL" id="LPWA01000103">
    <property type="protein sequence ID" value="KUM26671.1"/>
    <property type="molecule type" value="Genomic_DNA"/>
</dbReference>
<feature type="transmembrane region" description="Helical" evidence="1">
    <location>
        <begin position="12"/>
        <end position="29"/>
    </location>
</feature>
<protein>
    <submittedName>
        <fullName evidence="2">Uncharacterized protein</fullName>
    </submittedName>
</protein>
<keyword evidence="1" id="KW-1133">Transmembrane helix</keyword>
<dbReference type="Proteomes" id="UP000053176">
    <property type="component" value="Unassembled WGS sequence"/>
</dbReference>
<evidence type="ECO:0000256" key="1">
    <source>
        <dbReference type="SAM" id="Phobius"/>
    </source>
</evidence>
<accession>A0A101KTK9</accession>
<sequence length="112" mass="12396">MPNLERRGWEIDFVGGMGALAVGMSWLLYKSKAWLVRLLKTLHLLTRGAALMDTETGDGKGTETWATAVSLLLIVPLFILTLAVTTRLSEPLNTPNSQWEGNRHAEIVLPPR</sequence>
<keyword evidence="1" id="KW-0472">Membrane</keyword>
<name>A0A101KTK9_RHILI</name>
<feature type="transmembrane region" description="Helical" evidence="1">
    <location>
        <begin position="65"/>
        <end position="84"/>
    </location>
</feature>
<proteinExistence type="predicted"/>
<reference evidence="2 3" key="1">
    <citation type="submission" date="2015-12" db="EMBL/GenBank/DDBJ databases">
        <title>Draft genome sequence of Mesorhizobium sp. UFLA 01-765, a multitolerant efficient symbiont and plant-growth promoting strain isolated from Zn-mining soil using Leucaena leucocephala as a trap plant.</title>
        <authorList>
            <person name="Rangel W.M."/>
            <person name="Thijs S."/>
            <person name="Longatti S.M."/>
            <person name="Moreira F.M."/>
            <person name="Weyens N."/>
            <person name="Vangronsveld J."/>
            <person name="Van Hamme J.D."/>
            <person name="Bottos E.M."/>
            <person name="Rineau F."/>
        </authorList>
    </citation>
    <scope>NUCLEOTIDE SEQUENCE [LARGE SCALE GENOMIC DNA]</scope>
    <source>
        <strain evidence="2 3">UFLA 01-765</strain>
    </source>
</reference>
<organism evidence="2 3">
    <name type="scientific">Rhizobium loti</name>
    <name type="common">Mesorhizobium loti</name>
    <dbReference type="NCBI Taxonomy" id="381"/>
    <lineage>
        <taxon>Bacteria</taxon>
        <taxon>Pseudomonadati</taxon>
        <taxon>Pseudomonadota</taxon>
        <taxon>Alphaproteobacteria</taxon>
        <taxon>Hyphomicrobiales</taxon>
        <taxon>Phyllobacteriaceae</taxon>
        <taxon>Mesorhizobium</taxon>
    </lineage>
</organism>